<comment type="caution">
    <text evidence="2">The sequence shown here is derived from an EMBL/GenBank/DDBJ whole genome shotgun (WGS) entry which is preliminary data.</text>
</comment>
<dbReference type="AlphaFoldDB" id="A0AAE3VQQ3"/>
<dbReference type="Proteomes" id="UP001229244">
    <property type="component" value="Unassembled WGS sequence"/>
</dbReference>
<proteinExistence type="predicted"/>
<feature type="region of interest" description="Disordered" evidence="1">
    <location>
        <begin position="104"/>
        <end position="125"/>
    </location>
</feature>
<keyword evidence="3" id="KW-1185">Reference proteome</keyword>
<evidence type="ECO:0000313" key="2">
    <source>
        <dbReference type="EMBL" id="MDQ0316387.1"/>
    </source>
</evidence>
<gene>
    <name evidence="2" type="ORF">J2S73_002844</name>
</gene>
<reference evidence="2" key="1">
    <citation type="submission" date="2023-07" db="EMBL/GenBank/DDBJ databases">
        <title>Genomic Encyclopedia of Type Strains, Phase IV (KMG-IV): sequencing the most valuable type-strain genomes for metagenomic binning, comparative biology and taxonomic classification.</title>
        <authorList>
            <person name="Goeker M."/>
        </authorList>
    </citation>
    <scope>NUCLEOTIDE SEQUENCE</scope>
    <source>
        <strain evidence="2">DSM 21202</strain>
    </source>
</reference>
<evidence type="ECO:0000313" key="3">
    <source>
        <dbReference type="Proteomes" id="UP001229244"/>
    </source>
</evidence>
<name>A0AAE3VQQ3_9HYPH</name>
<accession>A0AAE3VQQ3</accession>
<dbReference type="EMBL" id="JAUSUL010000002">
    <property type="protein sequence ID" value="MDQ0316387.1"/>
    <property type="molecule type" value="Genomic_DNA"/>
</dbReference>
<organism evidence="2 3">
    <name type="scientific">Amorphus orientalis</name>
    <dbReference type="NCBI Taxonomy" id="649198"/>
    <lineage>
        <taxon>Bacteria</taxon>
        <taxon>Pseudomonadati</taxon>
        <taxon>Pseudomonadota</taxon>
        <taxon>Alphaproteobacteria</taxon>
        <taxon>Hyphomicrobiales</taxon>
        <taxon>Amorphaceae</taxon>
        <taxon>Amorphus</taxon>
    </lineage>
</organism>
<protein>
    <submittedName>
        <fullName evidence="2">Uncharacterized protein</fullName>
    </submittedName>
</protein>
<feature type="compositionally biased region" description="Polar residues" evidence="1">
    <location>
        <begin position="116"/>
        <end position="125"/>
    </location>
</feature>
<evidence type="ECO:0000256" key="1">
    <source>
        <dbReference type="SAM" id="MobiDB-lite"/>
    </source>
</evidence>
<sequence length="125" mass="14245">MLTDKAIEKAKTTVRYSIGDVLHEHNDCVRIAYEWLDAQTKLKSANRKFRPLKHIIENWGGRYVSQTDVDLAAHLHPDIFGSYPYYNISSKLTRPSARRLSSIGEAGTQRYEEQPGSKTYASSEV</sequence>